<evidence type="ECO:0000313" key="1">
    <source>
        <dbReference type="EMBL" id="KAI5407459.1"/>
    </source>
</evidence>
<reference evidence="1 2" key="1">
    <citation type="journal article" date="2022" name="Nat. Genet.">
        <title>Improved pea reference genome and pan-genome highlight genomic features and evolutionary characteristics.</title>
        <authorList>
            <person name="Yang T."/>
            <person name="Liu R."/>
            <person name="Luo Y."/>
            <person name="Hu S."/>
            <person name="Wang D."/>
            <person name="Wang C."/>
            <person name="Pandey M.K."/>
            <person name="Ge S."/>
            <person name="Xu Q."/>
            <person name="Li N."/>
            <person name="Li G."/>
            <person name="Huang Y."/>
            <person name="Saxena R.K."/>
            <person name="Ji Y."/>
            <person name="Li M."/>
            <person name="Yan X."/>
            <person name="He Y."/>
            <person name="Liu Y."/>
            <person name="Wang X."/>
            <person name="Xiang C."/>
            <person name="Varshney R.K."/>
            <person name="Ding H."/>
            <person name="Gao S."/>
            <person name="Zong X."/>
        </authorList>
    </citation>
    <scope>NUCLEOTIDE SEQUENCE [LARGE SCALE GENOMIC DNA]</scope>
    <source>
        <strain evidence="1 2">cv. Zhongwan 6</strain>
    </source>
</reference>
<dbReference type="PANTHER" id="PTHR33103">
    <property type="entry name" value="OS01G0153900 PROTEIN"/>
    <property type="match status" value="1"/>
</dbReference>
<comment type="caution">
    <text evidence="1">The sequence shown here is derived from an EMBL/GenBank/DDBJ whole genome shotgun (WGS) entry which is preliminary data.</text>
</comment>
<protein>
    <submittedName>
        <fullName evidence="1">Uncharacterized protein</fullName>
    </submittedName>
</protein>
<sequence length="116" mass="12878">MYMVTDDLFVTPMSTISTMSYLKKSKIPLSDLEERVIKIGVNEGLSILKASLISKSALTNGLNQFIRTVKASISDIFAPQDVVRSEFNFEALGMDNPPTLSVQIQEGGKRLEVYDM</sequence>
<organism evidence="1 2">
    <name type="scientific">Pisum sativum</name>
    <name type="common">Garden pea</name>
    <name type="synonym">Lathyrus oleraceus</name>
    <dbReference type="NCBI Taxonomy" id="3888"/>
    <lineage>
        <taxon>Eukaryota</taxon>
        <taxon>Viridiplantae</taxon>
        <taxon>Streptophyta</taxon>
        <taxon>Embryophyta</taxon>
        <taxon>Tracheophyta</taxon>
        <taxon>Spermatophyta</taxon>
        <taxon>Magnoliopsida</taxon>
        <taxon>eudicotyledons</taxon>
        <taxon>Gunneridae</taxon>
        <taxon>Pentapetalae</taxon>
        <taxon>rosids</taxon>
        <taxon>fabids</taxon>
        <taxon>Fabales</taxon>
        <taxon>Fabaceae</taxon>
        <taxon>Papilionoideae</taxon>
        <taxon>50 kb inversion clade</taxon>
        <taxon>NPAAA clade</taxon>
        <taxon>Hologalegina</taxon>
        <taxon>IRL clade</taxon>
        <taxon>Fabeae</taxon>
        <taxon>Lathyrus</taxon>
    </lineage>
</organism>
<evidence type="ECO:0000313" key="2">
    <source>
        <dbReference type="Proteomes" id="UP001058974"/>
    </source>
</evidence>
<dbReference type="Gramene" id="Psat05G0364400-T1">
    <property type="protein sequence ID" value="KAI5407459.1"/>
    <property type="gene ID" value="KIW84_053644"/>
</dbReference>
<keyword evidence="2" id="KW-1185">Reference proteome</keyword>
<proteinExistence type="predicted"/>
<accession>A0A9D4WQY6</accession>
<dbReference type="InterPro" id="IPR007750">
    <property type="entry name" value="DUF674"/>
</dbReference>
<gene>
    <name evidence="1" type="ORF">KIW84_053644</name>
</gene>
<dbReference type="Proteomes" id="UP001058974">
    <property type="component" value="Chromosome 5"/>
</dbReference>
<dbReference type="EMBL" id="JAMSHJ010000005">
    <property type="protein sequence ID" value="KAI5407459.1"/>
    <property type="molecule type" value="Genomic_DNA"/>
</dbReference>
<dbReference type="PANTHER" id="PTHR33103:SF27">
    <property type="entry name" value="OS04G0594700 PROTEIN"/>
    <property type="match status" value="1"/>
</dbReference>
<dbReference type="Pfam" id="PF05056">
    <property type="entry name" value="DUF674"/>
    <property type="match status" value="1"/>
</dbReference>
<name>A0A9D4WQY6_PEA</name>
<dbReference type="AlphaFoldDB" id="A0A9D4WQY6"/>